<keyword evidence="3" id="KW-1185">Reference proteome</keyword>
<feature type="transmembrane region" description="Helical" evidence="1">
    <location>
        <begin position="37"/>
        <end position="55"/>
    </location>
</feature>
<dbReference type="EMBL" id="WTYL01000001">
    <property type="protein sequence ID" value="MXP43857.1"/>
    <property type="molecule type" value="Genomic_DNA"/>
</dbReference>
<keyword evidence="1" id="KW-1133">Transmembrane helix</keyword>
<proteinExistence type="predicted"/>
<dbReference type="Pfam" id="PF11335">
    <property type="entry name" value="DUF3137"/>
    <property type="match status" value="1"/>
</dbReference>
<protein>
    <submittedName>
        <fullName evidence="2">DUF3137 domain-containing protein</fullName>
    </submittedName>
</protein>
<dbReference type="OrthoDB" id="4960523at2"/>
<evidence type="ECO:0000256" key="1">
    <source>
        <dbReference type="SAM" id="Phobius"/>
    </source>
</evidence>
<dbReference type="AlphaFoldDB" id="A0A845B352"/>
<comment type="caution">
    <text evidence="2">The sequence shown here is derived from an EMBL/GenBank/DDBJ whole genome shotgun (WGS) entry which is preliminary data.</text>
</comment>
<keyword evidence="1" id="KW-0812">Transmembrane</keyword>
<reference evidence="2 3" key="1">
    <citation type="submission" date="2019-12" db="EMBL/GenBank/DDBJ databases">
        <title>Genomic-based taxomic classification of the family Erythrobacteraceae.</title>
        <authorList>
            <person name="Xu L."/>
        </authorList>
    </citation>
    <scope>NUCLEOTIDE SEQUENCE [LARGE SCALE GENOMIC DNA]</scope>
    <source>
        <strain evidence="2 3">KCTC 42453</strain>
    </source>
</reference>
<gene>
    <name evidence="2" type="ORF">GRI65_05230</name>
</gene>
<keyword evidence="1" id="KW-0472">Membrane</keyword>
<evidence type="ECO:0000313" key="2">
    <source>
        <dbReference type="EMBL" id="MXP43857.1"/>
    </source>
</evidence>
<organism evidence="2 3">
    <name type="scientific">Allopontixanthobacter sediminis</name>
    <dbReference type="NCBI Taxonomy" id="1689985"/>
    <lineage>
        <taxon>Bacteria</taxon>
        <taxon>Pseudomonadati</taxon>
        <taxon>Pseudomonadota</taxon>
        <taxon>Alphaproteobacteria</taxon>
        <taxon>Sphingomonadales</taxon>
        <taxon>Erythrobacteraceae</taxon>
        <taxon>Allopontixanthobacter</taxon>
    </lineage>
</organism>
<accession>A0A845B352</accession>
<sequence>MIEFPTADKLLAGPLGLWLEQQAVVREKAKVDANNRLFKASLPGVFVLVFVWILLSIPIEMKLFVSFGVAAAVWYWSQAPKRKAVKQVKTGINEAIAQALDLSYVHDLEPGLGFENAKTFKMLPNHDRASFDDMWSGHTGGHPFVLHEARLEEKRGSGKNTRWVKVFQGSILTIGFSRNFHGTTLVSRSGSHSKLFGGARDMVKLGGHRLDYVDMVHPGFEDMFDIYTNDQVEARYLVHPEYVERLIAIEQAFSGQDICALFTGGDLVIALNCGDLFESGSIEAVDDRRLVATTIDQFARLAELAQSLNEPERTGFSS</sequence>
<evidence type="ECO:0000313" key="3">
    <source>
        <dbReference type="Proteomes" id="UP000431922"/>
    </source>
</evidence>
<dbReference type="InterPro" id="IPR021484">
    <property type="entry name" value="DUF3137"/>
</dbReference>
<name>A0A845B352_9SPHN</name>
<dbReference type="RefSeq" id="WP_160755420.1">
    <property type="nucleotide sequence ID" value="NZ_WTYL01000001.1"/>
</dbReference>
<dbReference type="Proteomes" id="UP000431922">
    <property type="component" value="Unassembled WGS sequence"/>
</dbReference>